<gene>
    <name evidence="1" type="ORF">SAMN06295973_0302</name>
</gene>
<evidence type="ECO:0000313" key="2">
    <source>
        <dbReference type="Proteomes" id="UP000190827"/>
    </source>
</evidence>
<sequence length="93" mass="10084">MVLQYSIAIGRAIYDIEPGVDLPALMSEIESAVRAGGRFVRVPLSSDRTIDVLVSPGLHITVESFANRALEIVPTIETGTLSGLDEYDEFGDF</sequence>
<dbReference type="Proteomes" id="UP000190827">
    <property type="component" value="Unassembled WGS sequence"/>
</dbReference>
<dbReference type="EMBL" id="FUZO01000001">
    <property type="protein sequence ID" value="SKC37541.1"/>
    <property type="molecule type" value="Genomic_DNA"/>
</dbReference>
<name>A0ABY1LGC3_9MICO</name>
<accession>A0ABY1LGC3</accession>
<keyword evidence="2" id="KW-1185">Reference proteome</keyword>
<proteinExistence type="predicted"/>
<comment type="caution">
    <text evidence="1">The sequence shown here is derived from an EMBL/GenBank/DDBJ whole genome shotgun (WGS) entry which is preliminary data.</text>
</comment>
<organism evidence="1 2">
    <name type="scientific">Plantibacter cousiniae</name>
    <name type="common">nom. nud.</name>
    <dbReference type="NCBI Taxonomy" id="199709"/>
    <lineage>
        <taxon>Bacteria</taxon>
        <taxon>Bacillati</taxon>
        <taxon>Actinomycetota</taxon>
        <taxon>Actinomycetes</taxon>
        <taxon>Micrococcales</taxon>
        <taxon>Microbacteriaceae</taxon>
        <taxon>Plantibacter</taxon>
    </lineage>
</organism>
<evidence type="ECO:0000313" key="1">
    <source>
        <dbReference type="EMBL" id="SKC37541.1"/>
    </source>
</evidence>
<protein>
    <submittedName>
        <fullName evidence="1">Uncharacterized protein</fullName>
    </submittedName>
</protein>
<reference evidence="1 2" key="1">
    <citation type="submission" date="2017-02" db="EMBL/GenBank/DDBJ databases">
        <authorList>
            <person name="Varghese N."/>
            <person name="Submissions S."/>
        </authorList>
    </citation>
    <scope>NUCLEOTIDE SEQUENCE [LARGE SCALE GENOMIC DNA]</scope>
    <source>
        <strain evidence="1 2">VKM Ac-1787</strain>
    </source>
</reference>